<dbReference type="InterPro" id="IPR010982">
    <property type="entry name" value="Lambda_DNA-bd_dom_sf"/>
</dbReference>
<dbReference type="CDD" id="cd00093">
    <property type="entry name" value="HTH_XRE"/>
    <property type="match status" value="1"/>
</dbReference>
<dbReference type="Gene3D" id="1.10.260.40">
    <property type="entry name" value="lambda repressor-like DNA-binding domains"/>
    <property type="match status" value="1"/>
</dbReference>
<feature type="domain" description="HTH cro/C1-type" evidence="1">
    <location>
        <begin position="12"/>
        <end position="67"/>
    </location>
</feature>
<evidence type="ECO:0000259" key="1">
    <source>
        <dbReference type="PROSITE" id="PS50943"/>
    </source>
</evidence>
<protein>
    <submittedName>
        <fullName evidence="2">Helix-turn-helix protein</fullName>
    </submittedName>
</protein>
<sequence>MQKKCNTGLCYLRMHRRNWGLTQKELARLIGTASSAQISKYENNKRVPKIEVAFACQAIFGVPPSIMFPDAYTLVEEEVMRNMYQMDQVLSNTISLSGLRKRELFTLALRRAVRHPRSRKEV</sequence>
<gene>
    <name evidence="2" type="ORF">NITFAB_0808</name>
</gene>
<dbReference type="Pfam" id="PF01381">
    <property type="entry name" value="HTH_3"/>
    <property type="match status" value="1"/>
</dbReference>
<accession>A0A2X0QSZ2</accession>
<organism evidence="2">
    <name type="scientific">Candidatus Nitrotoga fabula</name>
    <dbReference type="NCBI Taxonomy" id="2182327"/>
    <lineage>
        <taxon>Bacteria</taxon>
        <taxon>Pseudomonadati</taxon>
        <taxon>Pseudomonadota</taxon>
        <taxon>Betaproteobacteria</taxon>
        <taxon>Nitrosomonadales</taxon>
        <taxon>Gallionellaceae</taxon>
        <taxon>Candidatus Nitrotoga</taxon>
    </lineage>
</organism>
<evidence type="ECO:0000313" key="2">
    <source>
        <dbReference type="EMBL" id="SPS05219.1"/>
    </source>
</evidence>
<dbReference type="InterPro" id="IPR001387">
    <property type="entry name" value="Cro/C1-type_HTH"/>
</dbReference>
<dbReference type="AlphaFoldDB" id="A0A2X0QSZ2"/>
<dbReference type="SMART" id="SM00530">
    <property type="entry name" value="HTH_XRE"/>
    <property type="match status" value="1"/>
</dbReference>
<proteinExistence type="predicted"/>
<dbReference type="SUPFAM" id="SSF47413">
    <property type="entry name" value="lambda repressor-like DNA-binding domains"/>
    <property type="match status" value="1"/>
</dbReference>
<dbReference type="EMBL" id="LS423452">
    <property type="protein sequence ID" value="SPS05219.1"/>
    <property type="molecule type" value="Genomic_DNA"/>
</dbReference>
<dbReference type="GO" id="GO:0003677">
    <property type="term" value="F:DNA binding"/>
    <property type="evidence" value="ECO:0007669"/>
    <property type="project" value="InterPro"/>
</dbReference>
<reference evidence="2" key="1">
    <citation type="submission" date="2018-05" db="EMBL/GenBank/DDBJ databases">
        <authorList>
            <person name="Lanie J.A."/>
            <person name="Ng W.-L."/>
            <person name="Kazmierczak K.M."/>
            <person name="Andrzejewski T.M."/>
            <person name="Davidsen T.M."/>
            <person name="Wayne K.J."/>
            <person name="Tettelin H."/>
            <person name="Glass J.I."/>
            <person name="Rusch D."/>
            <person name="Podicherti R."/>
            <person name="Tsui H.-C.T."/>
            <person name="Winkler M.E."/>
        </authorList>
    </citation>
    <scope>NUCLEOTIDE SEQUENCE</scope>
    <source>
        <strain evidence="2">KNB</strain>
    </source>
</reference>
<dbReference type="PROSITE" id="PS50943">
    <property type="entry name" value="HTH_CROC1"/>
    <property type="match status" value="1"/>
</dbReference>
<name>A0A2X0QSZ2_9PROT</name>